<accession>A0A0R2B7F5</accession>
<dbReference type="Gene3D" id="3.30.1240.10">
    <property type="match status" value="1"/>
</dbReference>
<dbReference type="NCBIfam" id="TIGR00099">
    <property type="entry name" value="Cof-subfamily"/>
    <property type="match status" value="1"/>
</dbReference>
<dbReference type="AlphaFoldDB" id="A0A0R2B7F5"/>
<dbReference type="InterPro" id="IPR023214">
    <property type="entry name" value="HAD_sf"/>
</dbReference>
<dbReference type="GO" id="GO:0000287">
    <property type="term" value="F:magnesium ion binding"/>
    <property type="evidence" value="ECO:0007669"/>
    <property type="project" value="TreeGrafter"/>
</dbReference>
<dbReference type="SFLD" id="SFLDS00003">
    <property type="entry name" value="Haloacid_Dehalogenase"/>
    <property type="match status" value="1"/>
</dbReference>
<dbReference type="PANTHER" id="PTHR10000:SF55">
    <property type="entry name" value="5-AMINO-6-(5-PHOSPHO-D-RIBITYLAMINO)URACIL PHOSPHATASE YCSE"/>
    <property type="match status" value="1"/>
</dbReference>
<dbReference type="GO" id="GO:0005829">
    <property type="term" value="C:cytosol"/>
    <property type="evidence" value="ECO:0007669"/>
    <property type="project" value="TreeGrafter"/>
</dbReference>
<dbReference type="Pfam" id="PF08282">
    <property type="entry name" value="Hydrolase_3"/>
    <property type="match status" value="1"/>
</dbReference>
<dbReference type="InterPro" id="IPR000150">
    <property type="entry name" value="Cof"/>
</dbReference>
<comment type="caution">
    <text evidence="1">The sequence shown here is derived from an EMBL/GenBank/DDBJ whole genome shotgun (WGS) entry which is preliminary data.</text>
</comment>
<keyword evidence="1" id="KW-0378">Hydrolase</keyword>
<dbReference type="EMBL" id="AYZQ01000001">
    <property type="protein sequence ID" value="KRM72395.1"/>
    <property type="molecule type" value="Genomic_DNA"/>
</dbReference>
<dbReference type="InterPro" id="IPR036412">
    <property type="entry name" value="HAD-like_sf"/>
</dbReference>
<dbReference type="CDD" id="cd07516">
    <property type="entry name" value="HAD_Pase"/>
    <property type="match status" value="1"/>
</dbReference>
<dbReference type="Gene3D" id="3.40.50.1000">
    <property type="entry name" value="HAD superfamily/HAD-like"/>
    <property type="match status" value="1"/>
</dbReference>
<reference evidence="1 2" key="1">
    <citation type="journal article" date="2015" name="Genome Announc.">
        <title>Expanding the biotechnology potential of lactobacilli through comparative genomics of 213 strains and associated genera.</title>
        <authorList>
            <person name="Sun Z."/>
            <person name="Harris H.M."/>
            <person name="McCann A."/>
            <person name="Guo C."/>
            <person name="Argimon S."/>
            <person name="Zhang W."/>
            <person name="Yang X."/>
            <person name="Jeffery I.B."/>
            <person name="Cooney J.C."/>
            <person name="Kagawa T.F."/>
            <person name="Liu W."/>
            <person name="Song Y."/>
            <person name="Salvetti E."/>
            <person name="Wrobel A."/>
            <person name="Rasinkangas P."/>
            <person name="Parkhill J."/>
            <person name="Rea M.C."/>
            <person name="O'Sullivan O."/>
            <person name="Ritari J."/>
            <person name="Douillard F.P."/>
            <person name="Paul Ross R."/>
            <person name="Yang R."/>
            <person name="Briner A.E."/>
            <person name="Felis G.E."/>
            <person name="de Vos W.M."/>
            <person name="Barrangou R."/>
            <person name="Klaenhammer T.R."/>
            <person name="Caufield P.W."/>
            <person name="Cui Y."/>
            <person name="Zhang H."/>
            <person name="O'Toole P.W."/>
        </authorList>
    </citation>
    <scope>NUCLEOTIDE SEQUENCE [LARGE SCALE GENOMIC DNA]</scope>
    <source>
        <strain evidence="1 2">DSM 23927</strain>
    </source>
</reference>
<dbReference type="STRING" id="1423727.FC34_GL000098"/>
<dbReference type="PROSITE" id="PS01229">
    <property type="entry name" value="COF_2"/>
    <property type="match status" value="1"/>
</dbReference>
<proteinExistence type="predicted"/>
<evidence type="ECO:0000313" key="1">
    <source>
        <dbReference type="EMBL" id="KRM72395.1"/>
    </source>
</evidence>
<dbReference type="SUPFAM" id="SSF56784">
    <property type="entry name" value="HAD-like"/>
    <property type="match status" value="1"/>
</dbReference>
<dbReference type="Proteomes" id="UP000051672">
    <property type="component" value="Unassembled WGS sequence"/>
</dbReference>
<dbReference type="PATRIC" id="fig|1423727.3.peg.100"/>
<protein>
    <submittedName>
        <fullName evidence="1">HAD superfamily hydrolase</fullName>
    </submittedName>
</protein>
<organism evidence="1 2">
    <name type="scientific">Lacticaseibacillus brantae DSM 23927</name>
    <dbReference type="NCBI Taxonomy" id="1423727"/>
    <lineage>
        <taxon>Bacteria</taxon>
        <taxon>Bacillati</taxon>
        <taxon>Bacillota</taxon>
        <taxon>Bacilli</taxon>
        <taxon>Lactobacillales</taxon>
        <taxon>Lactobacillaceae</taxon>
        <taxon>Lacticaseibacillus</taxon>
    </lineage>
</organism>
<dbReference type="PANTHER" id="PTHR10000">
    <property type="entry name" value="PHOSPHOSERINE PHOSPHATASE"/>
    <property type="match status" value="1"/>
</dbReference>
<dbReference type="OrthoDB" id="9806027at2"/>
<dbReference type="NCBIfam" id="TIGR01484">
    <property type="entry name" value="HAD-SF-IIB"/>
    <property type="match status" value="1"/>
</dbReference>
<sequence>MIKLIASDMDGTLLNDKMQVSAGNAQAILDAKAAGIQFVVATGRGLSEAQPLLAAQNLHPAFITLNGAQVFDEQHKLVVDIPLSSAMTTYVSDDLKARGIYFELITNQGIYSDSKVARIQNVADLLVDLNPDTSYKIAVVLAAARLELMNINYVDNYDALLKTPGIEIMKIIAFSPEHQAALDAPKAKFNATGELVVTSSSANNIEINNIHAQKGSALTEFTKQRGISMDEVMTLGDNLNDESMIRQAKYGVAMGNAVPEIKALAWRETTTNLEDGVAKAIYQAIAINQAE</sequence>
<dbReference type="GO" id="GO:0016791">
    <property type="term" value="F:phosphatase activity"/>
    <property type="evidence" value="ECO:0007669"/>
    <property type="project" value="TreeGrafter"/>
</dbReference>
<dbReference type="PROSITE" id="PS01228">
    <property type="entry name" value="COF_1"/>
    <property type="match status" value="1"/>
</dbReference>
<keyword evidence="2" id="KW-1185">Reference proteome</keyword>
<dbReference type="RefSeq" id="WP_057893427.1">
    <property type="nucleotide sequence ID" value="NZ_AYZQ01000001.1"/>
</dbReference>
<gene>
    <name evidence="1" type="ORF">FC34_GL000098</name>
</gene>
<name>A0A0R2B7F5_9LACO</name>
<dbReference type="SFLD" id="SFLDG01140">
    <property type="entry name" value="C2.B:_Phosphomannomutase_and_P"/>
    <property type="match status" value="1"/>
</dbReference>
<evidence type="ECO:0000313" key="2">
    <source>
        <dbReference type="Proteomes" id="UP000051672"/>
    </source>
</evidence>
<dbReference type="InterPro" id="IPR006379">
    <property type="entry name" value="HAD-SF_hydro_IIB"/>
</dbReference>